<dbReference type="InterPro" id="IPR038666">
    <property type="entry name" value="SSP1_head-tail_sf"/>
</dbReference>
<reference evidence="1" key="1">
    <citation type="submission" date="2020-05" db="EMBL/GenBank/DDBJ databases">
        <authorList>
            <person name="Chiriac C."/>
            <person name="Salcher M."/>
            <person name="Ghai R."/>
            <person name="Kavagutti S V."/>
        </authorList>
    </citation>
    <scope>NUCLEOTIDE SEQUENCE</scope>
</reference>
<dbReference type="EMBL" id="LR798216">
    <property type="protein sequence ID" value="CAB5194925.1"/>
    <property type="molecule type" value="Genomic_DNA"/>
</dbReference>
<evidence type="ECO:0000313" key="1">
    <source>
        <dbReference type="EMBL" id="CAB5194925.1"/>
    </source>
</evidence>
<dbReference type="NCBIfam" id="TIGR01563">
    <property type="entry name" value="gp16_SPP1"/>
    <property type="match status" value="1"/>
</dbReference>
<protein>
    <submittedName>
        <fullName evidence="1">COG5614 Bacteriophage head-tail adaptor</fullName>
    </submittedName>
</protein>
<dbReference type="Pfam" id="PF05521">
    <property type="entry name" value="Phage_HCP"/>
    <property type="match status" value="1"/>
</dbReference>
<sequence>MIGQLRNRITFNTKTSVSDSAGGFVNTLVPYYTCWAEMVSNSNSKTNITSRDNLNDGITFRIRYTTGKTFTQALVITWKSRTYLINSIINEGDLNQYYLISCATLK</sequence>
<dbReference type="Gene3D" id="2.40.10.270">
    <property type="entry name" value="Bacteriophage SPP1 head-tail adaptor protein"/>
    <property type="match status" value="1"/>
</dbReference>
<organism evidence="1">
    <name type="scientific">uncultured Caudovirales phage</name>
    <dbReference type="NCBI Taxonomy" id="2100421"/>
    <lineage>
        <taxon>Viruses</taxon>
        <taxon>Duplodnaviria</taxon>
        <taxon>Heunggongvirae</taxon>
        <taxon>Uroviricota</taxon>
        <taxon>Caudoviricetes</taxon>
        <taxon>Peduoviridae</taxon>
        <taxon>Maltschvirus</taxon>
        <taxon>Maltschvirus maltsch</taxon>
    </lineage>
</organism>
<gene>
    <name evidence="1" type="ORF">UFOVP174_41</name>
</gene>
<proteinExistence type="predicted"/>
<dbReference type="InterPro" id="IPR008767">
    <property type="entry name" value="Phage_SPP1_head-tail_adaptor"/>
</dbReference>
<accession>A0A6J7WBM8</accession>
<name>A0A6J7WBM8_9CAUD</name>